<dbReference type="Gene3D" id="1.10.287.110">
    <property type="entry name" value="DnaJ domain"/>
    <property type="match status" value="1"/>
</dbReference>
<evidence type="ECO:0000313" key="4">
    <source>
        <dbReference type="Proteomes" id="UP000184130"/>
    </source>
</evidence>
<dbReference type="PANTHER" id="PTHR24074">
    <property type="entry name" value="CO-CHAPERONE PROTEIN DJLA"/>
    <property type="match status" value="1"/>
</dbReference>
<evidence type="ECO:0000256" key="1">
    <source>
        <dbReference type="SAM" id="Phobius"/>
    </source>
</evidence>
<dbReference type="PROSITE" id="PS50076">
    <property type="entry name" value="DNAJ_2"/>
    <property type="match status" value="1"/>
</dbReference>
<name>A0A1M6YBV2_XYLRU</name>
<dbReference type="Pfam" id="PF05099">
    <property type="entry name" value="TerB"/>
    <property type="match status" value="1"/>
</dbReference>
<dbReference type="OrthoDB" id="9779622at2"/>
<dbReference type="InterPro" id="IPR007791">
    <property type="entry name" value="DjlA_N"/>
</dbReference>
<keyword evidence="1" id="KW-0812">Transmembrane</keyword>
<keyword evidence="1" id="KW-1133">Transmembrane helix</keyword>
<dbReference type="SUPFAM" id="SSF46565">
    <property type="entry name" value="Chaperone J-domain"/>
    <property type="match status" value="1"/>
</dbReference>
<dbReference type="InterPro" id="IPR029024">
    <property type="entry name" value="TerB-like"/>
</dbReference>
<dbReference type="InterPro" id="IPR001623">
    <property type="entry name" value="DnaJ_domain"/>
</dbReference>
<organism evidence="3 4">
    <name type="scientific">Xylanibacter ruminicola</name>
    <name type="common">Prevotella ruminicola</name>
    <dbReference type="NCBI Taxonomy" id="839"/>
    <lineage>
        <taxon>Bacteria</taxon>
        <taxon>Pseudomonadati</taxon>
        <taxon>Bacteroidota</taxon>
        <taxon>Bacteroidia</taxon>
        <taxon>Bacteroidales</taxon>
        <taxon>Prevotellaceae</taxon>
        <taxon>Xylanibacter</taxon>
    </lineage>
</organism>
<reference evidence="3 4" key="1">
    <citation type="submission" date="2016-11" db="EMBL/GenBank/DDBJ databases">
        <authorList>
            <person name="Jaros S."/>
            <person name="Januszkiewicz K."/>
            <person name="Wedrychowicz H."/>
        </authorList>
    </citation>
    <scope>NUCLEOTIDE SEQUENCE [LARGE SCALE GENOMIC DNA]</scope>
    <source>
        <strain evidence="3 4">KHT3</strain>
    </source>
</reference>
<dbReference type="EMBL" id="FRBD01000026">
    <property type="protein sequence ID" value="SHL15660.1"/>
    <property type="molecule type" value="Genomic_DNA"/>
</dbReference>
<evidence type="ECO:0000259" key="2">
    <source>
        <dbReference type="PROSITE" id="PS50076"/>
    </source>
</evidence>
<dbReference type="PRINTS" id="PR00625">
    <property type="entry name" value="JDOMAIN"/>
</dbReference>
<protein>
    <submittedName>
        <fullName evidence="3">DnaJ like chaperone protein</fullName>
    </submittedName>
</protein>
<sequence length="271" mass="30469">MAKGKWIGGFIGWMAGGPLGALAGYLLGSVFDSMLDGVNNPDNSGTWQHASYEDYNNAYQQAYRQRQQQGDRNSFLFALLVLSSYIIKADGKAMHSEMELVRQMLRQNFGATAVQQGNEILNRLFEEQKREGWQQFKQTVRDCCSQINRQMDYSQRLQLLNFLVMVAKADGSVPQSEITALKEAAQWMGLNTSEVDQMLHLGSGTLEDAYKVLGVSPDASDDELKRAYRKLALEHHPDKVAALGDDVRKAAEKKFQEINAAKERIWKARGL</sequence>
<feature type="transmembrane region" description="Helical" evidence="1">
    <location>
        <begin position="6"/>
        <end position="27"/>
    </location>
</feature>
<dbReference type="InterPro" id="IPR036869">
    <property type="entry name" value="J_dom_sf"/>
</dbReference>
<dbReference type="RefSeq" id="WP_073210936.1">
    <property type="nucleotide sequence ID" value="NZ_FRBD01000026.1"/>
</dbReference>
<dbReference type="SUPFAM" id="SSF158682">
    <property type="entry name" value="TerB-like"/>
    <property type="match status" value="1"/>
</dbReference>
<dbReference type="AlphaFoldDB" id="A0A1M6YBV2"/>
<dbReference type="InterPro" id="IPR050817">
    <property type="entry name" value="DjlA_DnaK_co-chaperone"/>
</dbReference>
<evidence type="ECO:0000313" key="3">
    <source>
        <dbReference type="EMBL" id="SHL15660.1"/>
    </source>
</evidence>
<dbReference type="CDD" id="cd06257">
    <property type="entry name" value="DnaJ"/>
    <property type="match status" value="1"/>
</dbReference>
<gene>
    <name evidence="3" type="ORF">SAMN05216463_1261</name>
</gene>
<keyword evidence="1" id="KW-0472">Membrane</keyword>
<accession>A0A1M6YBV2</accession>
<proteinExistence type="predicted"/>
<dbReference type="Gene3D" id="1.10.3680.10">
    <property type="entry name" value="TerB-like"/>
    <property type="match status" value="1"/>
</dbReference>
<feature type="domain" description="J" evidence="2">
    <location>
        <begin position="208"/>
        <end position="270"/>
    </location>
</feature>
<dbReference type="Pfam" id="PF00226">
    <property type="entry name" value="DnaJ"/>
    <property type="match status" value="1"/>
</dbReference>
<dbReference type="SMART" id="SM00271">
    <property type="entry name" value="DnaJ"/>
    <property type="match status" value="1"/>
</dbReference>
<dbReference type="Proteomes" id="UP000184130">
    <property type="component" value="Unassembled WGS sequence"/>
</dbReference>